<dbReference type="Proteomes" id="UP001438953">
    <property type="component" value="Unassembled WGS sequence"/>
</dbReference>
<organism evidence="6 7">
    <name type="scientific">Thioclava kandeliae</name>
    <dbReference type="NCBI Taxonomy" id="3070818"/>
    <lineage>
        <taxon>Bacteria</taxon>
        <taxon>Pseudomonadati</taxon>
        <taxon>Pseudomonadota</taxon>
        <taxon>Alphaproteobacteria</taxon>
        <taxon>Rhodobacterales</taxon>
        <taxon>Paracoccaceae</taxon>
        <taxon>Thioclava</taxon>
    </lineage>
</organism>
<dbReference type="InterPro" id="IPR037185">
    <property type="entry name" value="EmrE-like"/>
</dbReference>
<dbReference type="Pfam" id="PF02694">
    <property type="entry name" value="UPF0060"/>
    <property type="match status" value="1"/>
</dbReference>
<feature type="transmembrane region" description="Helical" evidence="5">
    <location>
        <begin position="34"/>
        <end position="52"/>
    </location>
</feature>
<keyword evidence="1 5" id="KW-1003">Cell membrane</keyword>
<keyword evidence="2 5" id="KW-0812">Transmembrane</keyword>
<evidence type="ECO:0000256" key="4">
    <source>
        <dbReference type="ARBA" id="ARBA00023136"/>
    </source>
</evidence>
<comment type="similarity">
    <text evidence="5">Belongs to the UPF0060 family.</text>
</comment>
<proteinExistence type="inferred from homology"/>
<dbReference type="SUPFAM" id="SSF103481">
    <property type="entry name" value="Multidrug resistance efflux transporter EmrE"/>
    <property type="match status" value="1"/>
</dbReference>
<dbReference type="RefSeq" id="WP_339114445.1">
    <property type="nucleotide sequence ID" value="NZ_JAYWLC010000006.1"/>
</dbReference>
<dbReference type="PANTHER" id="PTHR36116">
    <property type="entry name" value="UPF0060 MEMBRANE PROTEIN YNFA"/>
    <property type="match status" value="1"/>
</dbReference>
<protein>
    <submittedName>
        <fullName evidence="6">YnfA family protein</fullName>
    </submittedName>
</protein>
<dbReference type="NCBIfam" id="NF002586">
    <property type="entry name" value="PRK02237.1"/>
    <property type="match status" value="1"/>
</dbReference>
<gene>
    <name evidence="6" type="ORF">VSX56_09715</name>
</gene>
<evidence type="ECO:0000256" key="1">
    <source>
        <dbReference type="ARBA" id="ARBA00022475"/>
    </source>
</evidence>
<evidence type="ECO:0000256" key="5">
    <source>
        <dbReference type="HAMAP-Rule" id="MF_00010"/>
    </source>
</evidence>
<sequence length="113" mass="12268">MPLLLPTLGLYLLAAFAEIGGCFAVWAWLRLGKSPLWLVAGALCLALFAYLLTRSQAEFAGRAYAAYGGIYIGASILWLWLIERQIPTRWDLIGGTLCVIGMAVILLGPALQK</sequence>
<keyword evidence="4 5" id="KW-0472">Membrane</keyword>
<evidence type="ECO:0000256" key="3">
    <source>
        <dbReference type="ARBA" id="ARBA00022989"/>
    </source>
</evidence>
<comment type="caution">
    <text evidence="6">The sequence shown here is derived from an EMBL/GenBank/DDBJ whole genome shotgun (WGS) entry which is preliminary data.</text>
</comment>
<evidence type="ECO:0000256" key="2">
    <source>
        <dbReference type="ARBA" id="ARBA00022692"/>
    </source>
</evidence>
<keyword evidence="7" id="KW-1185">Reference proteome</keyword>
<dbReference type="InterPro" id="IPR003844">
    <property type="entry name" value="UPF0060"/>
</dbReference>
<dbReference type="EMBL" id="JAYWLC010000006">
    <property type="protein sequence ID" value="MER5172052.1"/>
    <property type="molecule type" value="Genomic_DNA"/>
</dbReference>
<feature type="transmembrane region" description="Helical" evidence="5">
    <location>
        <begin position="64"/>
        <end position="81"/>
    </location>
</feature>
<dbReference type="HAMAP" id="MF_00010">
    <property type="entry name" value="UPF0060"/>
    <property type="match status" value="1"/>
</dbReference>
<accession>A0ABV1SGL2</accession>
<name>A0ABV1SGL2_9RHOB</name>
<evidence type="ECO:0000313" key="6">
    <source>
        <dbReference type="EMBL" id="MER5172052.1"/>
    </source>
</evidence>
<reference evidence="6 7" key="1">
    <citation type="submission" date="2024-06" db="EMBL/GenBank/DDBJ databases">
        <title>Thioclava kandeliae sp. nov. from a rhizosphere soil sample of Kandelia candel in a mangrove.</title>
        <authorList>
            <person name="Mu T."/>
        </authorList>
    </citation>
    <scope>NUCLEOTIDE SEQUENCE [LARGE SCALE GENOMIC DNA]</scope>
    <source>
        <strain evidence="6 7">CPCC 100088</strain>
    </source>
</reference>
<feature type="transmembrane region" description="Helical" evidence="5">
    <location>
        <begin position="93"/>
        <end position="111"/>
    </location>
</feature>
<keyword evidence="3 5" id="KW-1133">Transmembrane helix</keyword>
<comment type="subcellular location">
    <subcellularLocation>
        <location evidence="5">Cell membrane</location>
        <topology evidence="5">Multi-pass membrane protein</topology>
    </subcellularLocation>
</comment>
<dbReference type="PANTHER" id="PTHR36116:SF1">
    <property type="entry name" value="UPF0060 MEMBRANE PROTEIN YNFA"/>
    <property type="match status" value="1"/>
</dbReference>
<evidence type="ECO:0000313" key="7">
    <source>
        <dbReference type="Proteomes" id="UP001438953"/>
    </source>
</evidence>